<name>A0ACC2VNY1_9TREE</name>
<organism evidence="1 2">
    <name type="scientific">Naganishia adeliensis</name>
    <dbReference type="NCBI Taxonomy" id="92952"/>
    <lineage>
        <taxon>Eukaryota</taxon>
        <taxon>Fungi</taxon>
        <taxon>Dikarya</taxon>
        <taxon>Basidiomycota</taxon>
        <taxon>Agaricomycotina</taxon>
        <taxon>Tremellomycetes</taxon>
        <taxon>Filobasidiales</taxon>
        <taxon>Filobasidiaceae</taxon>
        <taxon>Naganishia</taxon>
    </lineage>
</organism>
<sequence>MSSQEIQLALLNQSPLPSPSSTAQEFANSIIAADFKSVLTSSYARRVFSQPDAIGIRDLYEAARLREGDDKSEDDVPEEDSSLVRLLIAIACLQAFVQVNWTGPSLGFALRDVFPAGAFPSERAETSTKDHDDHDDLHAATIPLLALGGEPAYHLAQCPTLLLLAVRLMASLRSESKNGAHGLDSLPVWDLRVGRVHQAILDEPVGFAEYLLPSVEALLSESSHLPLTQDLRTTIEMELGLAYHSTGYDKTAGSQFLRAAREHGLEYELTGALGKKTKFQVKELSQLVLLARSRPDLEQGEGDKRSDGEKREKDSDAPETSQEQADGSRGMPETLALNDDTLLEQTEFTSSSISTAPGQSLPSRLTSLNPAEQPALDPLDQCLLIDMCLAQHNTTPENGLTASQMAPYLTRVISHPRNWSIHTTALLLRARLEAKRSRTVERSTLQLQALVDQMPTADSEASERLKYFHQLPLPSKWEMEKELAQRFLSLGVVRSALEIFMRLEMWEEAVRCYANMDRGDRAVEIVHELLEGKKAEMDIVTARFKAEASVNNTGTTAPATRISRLDKAREAKLWCVLGDLVPEKAEEYYEKAWEVSGGTSSRSQRSLGGLYLAKDDFAAAIPKFQAALKINPLYARTWFALGCCYVREERWNEAREAFSRNVAIEEEDAEAWNNLAAVYLRMDELAVQKAKSTPMEEDDQEEAEDDVDKVAAVPFENKRLAFRALQQGLRFSRENWRMWTNYMIVAVDVGELSEAARALSRIVQGRLGKDVSSAIDDAVLSKLVDAVTREDWNGGKGSLPEGQPRTSNEGLGLLPIVDRLFNEVILPRVSNSPRIYAVQARLFRWKEDWSAALDCYLKAYRCGIAQDEQVERELSRFKEAVPDLEELVDLMRMLGPRAKEQEAAQGLEKGKAKWNDWKFQARTLVRTFIGRTKDSFGEEPEFEKLKEILEDLRN</sequence>
<reference evidence="1" key="1">
    <citation type="submission" date="2023-04" db="EMBL/GenBank/DDBJ databases">
        <title>Draft Genome sequencing of Naganishia species isolated from polar environments using Oxford Nanopore Technology.</title>
        <authorList>
            <person name="Leo P."/>
            <person name="Venkateswaran K."/>
        </authorList>
    </citation>
    <scope>NUCLEOTIDE SEQUENCE</scope>
    <source>
        <strain evidence="1">MNA-CCFEE 5262</strain>
    </source>
</reference>
<dbReference type="EMBL" id="JASBWS010000074">
    <property type="protein sequence ID" value="KAJ9100709.1"/>
    <property type="molecule type" value="Genomic_DNA"/>
</dbReference>
<gene>
    <name evidence="1" type="ORF">QFC20_005402</name>
</gene>
<evidence type="ECO:0000313" key="1">
    <source>
        <dbReference type="EMBL" id="KAJ9100709.1"/>
    </source>
</evidence>
<comment type="caution">
    <text evidence="1">The sequence shown here is derived from an EMBL/GenBank/DDBJ whole genome shotgun (WGS) entry which is preliminary data.</text>
</comment>
<accession>A0ACC2VNY1</accession>
<proteinExistence type="predicted"/>
<dbReference type="Proteomes" id="UP001230649">
    <property type="component" value="Unassembled WGS sequence"/>
</dbReference>
<evidence type="ECO:0000313" key="2">
    <source>
        <dbReference type="Proteomes" id="UP001230649"/>
    </source>
</evidence>
<keyword evidence="2" id="KW-1185">Reference proteome</keyword>
<protein>
    <submittedName>
        <fullName evidence="1">Uncharacterized protein</fullName>
    </submittedName>
</protein>